<evidence type="ECO:0000313" key="1">
    <source>
        <dbReference type="EMBL" id="CAK8685974.1"/>
    </source>
</evidence>
<dbReference type="EMBL" id="CAWYQH010000101">
    <property type="protein sequence ID" value="CAK8685974.1"/>
    <property type="molecule type" value="Genomic_DNA"/>
</dbReference>
<name>A0ABP0G2B5_CLALP</name>
<proteinExistence type="predicted"/>
<gene>
    <name evidence="1" type="ORF">CVLEPA_LOCUS17895</name>
</gene>
<accession>A0ABP0G2B5</accession>
<organism evidence="1 2">
    <name type="scientific">Clavelina lepadiformis</name>
    <name type="common">Light-bulb sea squirt</name>
    <name type="synonym">Ascidia lepadiformis</name>
    <dbReference type="NCBI Taxonomy" id="159417"/>
    <lineage>
        <taxon>Eukaryota</taxon>
        <taxon>Metazoa</taxon>
        <taxon>Chordata</taxon>
        <taxon>Tunicata</taxon>
        <taxon>Ascidiacea</taxon>
        <taxon>Aplousobranchia</taxon>
        <taxon>Clavelinidae</taxon>
        <taxon>Clavelina</taxon>
    </lineage>
</organism>
<keyword evidence="2" id="KW-1185">Reference proteome</keyword>
<comment type="caution">
    <text evidence="1">The sequence shown here is derived from an EMBL/GenBank/DDBJ whole genome shotgun (WGS) entry which is preliminary data.</text>
</comment>
<reference evidence="1 2" key="1">
    <citation type="submission" date="2024-02" db="EMBL/GenBank/DDBJ databases">
        <authorList>
            <person name="Daric V."/>
            <person name="Darras S."/>
        </authorList>
    </citation>
    <scope>NUCLEOTIDE SEQUENCE [LARGE SCALE GENOMIC DNA]</scope>
</reference>
<evidence type="ECO:0000313" key="2">
    <source>
        <dbReference type="Proteomes" id="UP001642483"/>
    </source>
</evidence>
<protein>
    <submittedName>
        <fullName evidence="1">Uncharacterized protein</fullName>
    </submittedName>
</protein>
<sequence>MNISVIQTVLWKNHLESNPYLYNANNHGITMTEVKTRNGNYYDVPRLEDTIRLIFKDRPFIMLLTKPRSDFVPVGVMYFSDSNPVMCEHFERVEDIRKQVKTDGVTIRFSRKPVFNTESYLKFILKSTRH</sequence>
<dbReference type="Proteomes" id="UP001642483">
    <property type="component" value="Unassembled WGS sequence"/>
</dbReference>